<keyword evidence="2" id="KW-1185">Reference proteome</keyword>
<protein>
    <submittedName>
        <fullName evidence="1">Uncharacterized protein</fullName>
    </submittedName>
</protein>
<dbReference type="Proteomes" id="UP001157502">
    <property type="component" value="Chromosome 35"/>
</dbReference>
<proteinExistence type="predicted"/>
<evidence type="ECO:0000313" key="1">
    <source>
        <dbReference type="EMBL" id="KAJ7985796.1"/>
    </source>
</evidence>
<name>A0ACC2F360_DALPE</name>
<gene>
    <name evidence="1" type="ORF">DPEC_G00344190</name>
</gene>
<comment type="caution">
    <text evidence="1">The sequence shown here is derived from an EMBL/GenBank/DDBJ whole genome shotgun (WGS) entry which is preliminary data.</text>
</comment>
<sequence length="131" mass="14579">MTIEIRSSSSRRRCQLHATLWQLSFWGKNVENSLVAHAMTFDPPTQHPLLNSQLYHPKKVALEPESDLAIRDVRTSVATEGIKAGVMVNSREVLARLAGDWSVALAPTSNRWERGDDATGTKPSQREDAVD</sequence>
<dbReference type="EMBL" id="CM055762">
    <property type="protein sequence ID" value="KAJ7985796.1"/>
    <property type="molecule type" value="Genomic_DNA"/>
</dbReference>
<evidence type="ECO:0000313" key="2">
    <source>
        <dbReference type="Proteomes" id="UP001157502"/>
    </source>
</evidence>
<organism evidence="1 2">
    <name type="scientific">Dallia pectoralis</name>
    <name type="common">Alaska blackfish</name>
    <dbReference type="NCBI Taxonomy" id="75939"/>
    <lineage>
        <taxon>Eukaryota</taxon>
        <taxon>Metazoa</taxon>
        <taxon>Chordata</taxon>
        <taxon>Craniata</taxon>
        <taxon>Vertebrata</taxon>
        <taxon>Euteleostomi</taxon>
        <taxon>Actinopterygii</taxon>
        <taxon>Neopterygii</taxon>
        <taxon>Teleostei</taxon>
        <taxon>Protacanthopterygii</taxon>
        <taxon>Esociformes</taxon>
        <taxon>Umbridae</taxon>
        <taxon>Dallia</taxon>
    </lineage>
</organism>
<accession>A0ACC2F360</accession>
<reference evidence="1" key="1">
    <citation type="submission" date="2021-05" db="EMBL/GenBank/DDBJ databases">
        <authorList>
            <person name="Pan Q."/>
            <person name="Jouanno E."/>
            <person name="Zahm M."/>
            <person name="Klopp C."/>
            <person name="Cabau C."/>
            <person name="Louis A."/>
            <person name="Berthelot C."/>
            <person name="Parey E."/>
            <person name="Roest Crollius H."/>
            <person name="Montfort J."/>
            <person name="Robinson-Rechavi M."/>
            <person name="Bouchez O."/>
            <person name="Lampietro C."/>
            <person name="Lopez Roques C."/>
            <person name="Donnadieu C."/>
            <person name="Postlethwait J."/>
            <person name="Bobe J."/>
            <person name="Dillon D."/>
            <person name="Chandos A."/>
            <person name="von Hippel F."/>
            <person name="Guiguen Y."/>
        </authorList>
    </citation>
    <scope>NUCLEOTIDE SEQUENCE</scope>
    <source>
        <strain evidence="1">YG-Jan2019</strain>
    </source>
</reference>